<feature type="region of interest" description="Disordered" evidence="3">
    <location>
        <begin position="232"/>
        <end position="259"/>
    </location>
</feature>
<dbReference type="EMBL" id="KD208175">
    <property type="protein sequence ID" value="EMS52429.1"/>
    <property type="molecule type" value="Genomic_DNA"/>
</dbReference>
<feature type="compositionally biased region" description="Polar residues" evidence="3">
    <location>
        <begin position="232"/>
        <end position="256"/>
    </location>
</feature>
<evidence type="ECO:0000256" key="3">
    <source>
        <dbReference type="SAM" id="MobiDB-lite"/>
    </source>
</evidence>
<name>M7ZWC2_TRIUA</name>
<evidence type="ECO:0000256" key="2">
    <source>
        <dbReference type="ARBA" id="ARBA00023295"/>
    </source>
</evidence>
<dbReference type="GO" id="GO:0004553">
    <property type="term" value="F:hydrolase activity, hydrolyzing O-glycosyl compounds"/>
    <property type="evidence" value="ECO:0007669"/>
    <property type="project" value="InterPro"/>
</dbReference>
<dbReference type="GO" id="GO:0005975">
    <property type="term" value="P:carbohydrate metabolic process"/>
    <property type="evidence" value="ECO:0007669"/>
    <property type="project" value="InterPro"/>
</dbReference>
<dbReference type="InterPro" id="IPR044791">
    <property type="entry name" value="Beta-glucanase/XTH"/>
</dbReference>
<dbReference type="SUPFAM" id="SSF49899">
    <property type="entry name" value="Concanavalin A-like lectins/glucanases"/>
    <property type="match status" value="1"/>
</dbReference>
<protein>
    <submittedName>
        <fullName evidence="5">Xyloglucan endotransglucosylase/hydrolase protein 24</fullName>
    </submittedName>
</protein>
<organism evidence="5">
    <name type="scientific">Triticum urartu</name>
    <name type="common">Red wild einkorn</name>
    <name type="synonym">Crithodium urartu</name>
    <dbReference type="NCBI Taxonomy" id="4572"/>
    <lineage>
        <taxon>Eukaryota</taxon>
        <taxon>Viridiplantae</taxon>
        <taxon>Streptophyta</taxon>
        <taxon>Embryophyta</taxon>
        <taxon>Tracheophyta</taxon>
        <taxon>Spermatophyta</taxon>
        <taxon>Magnoliopsida</taxon>
        <taxon>Liliopsida</taxon>
        <taxon>Poales</taxon>
        <taxon>Poaceae</taxon>
        <taxon>BOP clade</taxon>
        <taxon>Pooideae</taxon>
        <taxon>Triticodae</taxon>
        <taxon>Triticeae</taxon>
        <taxon>Triticinae</taxon>
        <taxon>Triticum</taxon>
    </lineage>
</organism>
<keyword evidence="1 5" id="KW-0378">Hydrolase</keyword>
<dbReference type="Gene3D" id="2.60.120.200">
    <property type="match status" value="1"/>
</dbReference>
<evidence type="ECO:0000256" key="4">
    <source>
        <dbReference type="SAM" id="SignalP"/>
    </source>
</evidence>
<dbReference type="Pfam" id="PF00722">
    <property type="entry name" value="Glyco_hydro_16"/>
    <property type="match status" value="1"/>
</dbReference>
<dbReference type="OMA" id="FRSKKTC"/>
<dbReference type="PROSITE" id="PS01034">
    <property type="entry name" value="GH16_1"/>
    <property type="match status" value="1"/>
</dbReference>
<gene>
    <name evidence="5" type="ORF">TRIUR3_03898</name>
</gene>
<evidence type="ECO:0000256" key="1">
    <source>
        <dbReference type="ARBA" id="ARBA00022801"/>
    </source>
</evidence>
<feature type="signal peptide" evidence="4">
    <location>
        <begin position="1"/>
        <end position="27"/>
    </location>
</feature>
<dbReference type="AlphaFoldDB" id="M7ZWC2"/>
<dbReference type="InterPro" id="IPR000757">
    <property type="entry name" value="Beta-glucanase-like"/>
</dbReference>
<feature type="chain" id="PRO_5010896134" evidence="4">
    <location>
        <begin position="28"/>
        <end position="340"/>
    </location>
</feature>
<dbReference type="STRING" id="4572.M7ZWC2"/>
<keyword evidence="2" id="KW-0326">Glycosidase</keyword>
<dbReference type="InterPro" id="IPR013320">
    <property type="entry name" value="ConA-like_dom_sf"/>
</dbReference>
<dbReference type="InterPro" id="IPR008263">
    <property type="entry name" value="GH16_AS"/>
</dbReference>
<evidence type="ECO:0000313" key="5">
    <source>
        <dbReference type="EMBL" id="EMS52429.1"/>
    </source>
</evidence>
<keyword evidence="4" id="KW-0732">Signal</keyword>
<reference evidence="5" key="1">
    <citation type="journal article" date="2013" name="Nature">
        <title>Draft genome of the wheat A-genome progenitor Triticum urartu.</title>
        <authorList>
            <person name="Ling H.Q."/>
            <person name="Zhao S."/>
            <person name="Liu D."/>
            <person name="Wang J."/>
            <person name="Sun H."/>
            <person name="Zhang C."/>
            <person name="Fan H."/>
            <person name="Li D."/>
            <person name="Dong L."/>
            <person name="Tao Y."/>
            <person name="Gao C."/>
            <person name="Wu H."/>
            <person name="Li Y."/>
            <person name="Cui Y."/>
            <person name="Guo X."/>
            <person name="Zheng S."/>
            <person name="Wang B."/>
            <person name="Yu K."/>
            <person name="Liang Q."/>
            <person name="Yang W."/>
            <person name="Lou X."/>
            <person name="Chen J."/>
            <person name="Feng M."/>
            <person name="Jian J."/>
            <person name="Zhang X."/>
            <person name="Luo G."/>
            <person name="Jiang Y."/>
            <person name="Liu J."/>
            <person name="Wang Z."/>
            <person name="Sha Y."/>
            <person name="Zhang B."/>
            <person name="Wu H."/>
            <person name="Tang D."/>
            <person name="Shen Q."/>
            <person name="Xue P."/>
            <person name="Zou S."/>
            <person name="Wang X."/>
            <person name="Liu X."/>
            <person name="Wang F."/>
            <person name="Yang Y."/>
            <person name="An X."/>
            <person name="Dong Z."/>
            <person name="Zhang K."/>
            <person name="Zhang X."/>
            <person name="Luo M.C."/>
            <person name="Dvorak J."/>
            <person name="Tong Y."/>
            <person name="Wang J."/>
            <person name="Yang H."/>
            <person name="Li Z."/>
            <person name="Wang D."/>
            <person name="Zhang A."/>
            <person name="Wang J."/>
        </authorList>
    </citation>
    <scope>NUCLEOTIDE SEQUENCE</scope>
</reference>
<accession>M7ZWC2</accession>
<dbReference type="eggNOG" id="ENOG502QQ71">
    <property type="taxonomic scope" value="Eukaryota"/>
</dbReference>
<sequence>MGQARAYLLASLAAFYLIALATPQVTAADITEEVNLLWGKCNVLRDGAGRQTVAMSLDRSTTSGFSSKIKYLFGRIDMDIKLVPGNSAGTVTTFYMMSEGPWQYHDEIDLEFLGNSTGNPYTLHTNVYARGVGSREKGYRLWFDPSQDFHTYSIIWTQQYIRILVDNKLLRQIKNQMMYGAPYPNYQPMRVFSTIWNADDWATQGGRVKTDWSLAPFTAFFRNYKASTCSPSSKACGQSSPGSSGPELDQTQQQQLKEGAANSKVYDYCDDSKRRIGSPKDYELMVELGCRRQVQGDGVHARRWLEVWGGYGGGRRQQTAREGGGVKDLKGYYWVSVRVR</sequence>
<dbReference type="PROSITE" id="PS51762">
    <property type="entry name" value="GH16_2"/>
    <property type="match status" value="1"/>
</dbReference>
<dbReference type="PANTHER" id="PTHR31062">
    <property type="entry name" value="XYLOGLUCAN ENDOTRANSGLUCOSYLASE/HYDROLASE PROTEIN 8-RELATED"/>
    <property type="match status" value="1"/>
</dbReference>
<proteinExistence type="predicted"/>